<feature type="compositionally biased region" description="Acidic residues" evidence="1">
    <location>
        <begin position="7"/>
        <end position="17"/>
    </location>
</feature>
<feature type="region of interest" description="Disordered" evidence="1">
    <location>
        <begin position="1"/>
        <end position="23"/>
    </location>
</feature>
<proteinExistence type="predicted"/>
<reference evidence="2 3" key="1">
    <citation type="journal article" date="2018" name="Front. Plant Sci.">
        <title>Red Clover (Trifolium pratense) and Zigzag Clover (T. medium) - A Picture of Genomic Similarities and Differences.</title>
        <authorList>
            <person name="Dluhosova J."/>
            <person name="Istvanek J."/>
            <person name="Nedelnik J."/>
            <person name="Repkova J."/>
        </authorList>
    </citation>
    <scope>NUCLEOTIDE SEQUENCE [LARGE SCALE GENOMIC DNA]</scope>
    <source>
        <strain evidence="3">cv. 10/8</strain>
        <tissue evidence="2">Leaf</tissue>
    </source>
</reference>
<evidence type="ECO:0000313" key="3">
    <source>
        <dbReference type="Proteomes" id="UP000265520"/>
    </source>
</evidence>
<dbReference type="EMBL" id="LXQA010066858">
    <property type="protein sequence ID" value="MCI07844.1"/>
    <property type="molecule type" value="Genomic_DNA"/>
</dbReference>
<feature type="non-terminal residue" evidence="2">
    <location>
        <position position="1"/>
    </location>
</feature>
<dbReference type="Proteomes" id="UP000265520">
    <property type="component" value="Unassembled WGS sequence"/>
</dbReference>
<name>A0A392P7T2_9FABA</name>
<protein>
    <submittedName>
        <fullName evidence="2">Uncharacterized protein</fullName>
    </submittedName>
</protein>
<comment type="caution">
    <text evidence="2">The sequence shown here is derived from an EMBL/GenBank/DDBJ whole genome shotgun (WGS) entry which is preliminary data.</text>
</comment>
<evidence type="ECO:0000256" key="1">
    <source>
        <dbReference type="SAM" id="MobiDB-lite"/>
    </source>
</evidence>
<dbReference type="AlphaFoldDB" id="A0A392P7T2"/>
<evidence type="ECO:0000313" key="2">
    <source>
        <dbReference type="EMBL" id="MCI07844.1"/>
    </source>
</evidence>
<sequence length="52" mass="5103">GKSLEELTGENEGEGDIEATPQEESRFGNAATASNVALGVAGVAGAIISIAT</sequence>
<organism evidence="2 3">
    <name type="scientific">Trifolium medium</name>
    <dbReference type="NCBI Taxonomy" id="97028"/>
    <lineage>
        <taxon>Eukaryota</taxon>
        <taxon>Viridiplantae</taxon>
        <taxon>Streptophyta</taxon>
        <taxon>Embryophyta</taxon>
        <taxon>Tracheophyta</taxon>
        <taxon>Spermatophyta</taxon>
        <taxon>Magnoliopsida</taxon>
        <taxon>eudicotyledons</taxon>
        <taxon>Gunneridae</taxon>
        <taxon>Pentapetalae</taxon>
        <taxon>rosids</taxon>
        <taxon>fabids</taxon>
        <taxon>Fabales</taxon>
        <taxon>Fabaceae</taxon>
        <taxon>Papilionoideae</taxon>
        <taxon>50 kb inversion clade</taxon>
        <taxon>NPAAA clade</taxon>
        <taxon>Hologalegina</taxon>
        <taxon>IRL clade</taxon>
        <taxon>Trifolieae</taxon>
        <taxon>Trifolium</taxon>
    </lineage>
</organism>
<accession>A0A392P7T2</accession>
<keyword evidence="3" id="KW-1185">Reference proteome</keyword>